<dbReference type="Proteomes" id="UP000278422">
    <property type="component" value="Unassembled WGS sequence"/>
</dbReference>
<evidence type="ECO:0000256" key="2">
    <source>
        <dbReference type="ARBA" id="ARBA00022487"/>
    </source>
</evidence>
<dbReference type="EMBL" id="PQNQ01000012">
    <property type="protein sequence ID" value="RRQ04007.1"/>
    <property type="molecule type" value="Genomic_DNA"/>
</dbReference>
<evidence type="ECO:0000256" key="5">
    <source>
        <dbReference type="SAM" id="MobiDB-lite"/>
    </source>
</evidence>
<organism evidence="6 7">
    <name type="scientific">Corynebacterium bovis</name>
    <dbReference type="NCBI Taxonomy" id="36808"/>
    <lineage>
        <taxon>Bacteria</taxon>
        <taxon>Bacillati</taxon>
        <taxon>Actinomycetota</taxon>
        <taxon>Actinomycetes</taxon>
        <taxon>Mycobacteriales</taxon>
        <taxon>Corynebacteriaceae</taxon>
        <taxon>Corynebacterium</taxon>
    </lineage>
</organism>
<dbReference type="Pfam" id="PF01083">
    <property type="entry name" value="Cutinase"/>
    <property type="match status" value="1"/>
</dbReference>
<dbReference type="PROSITE" id="PS51257">
    <property type="entry name" value="PROKAR_LIPOPROTEIN"/>
    <property type="match status" value="1"/>
</dbReference>
<dbReference type="SMART" id="SM01110">
    <property type="entry name" value="Cutinase"/>
    <property type="match status" value="1"/>
</dbReference>
<accession>A0A3R8VX92</accession>
<dbReference type="InterPro" id="IPR000675">
    <property type="entry name" value="Cutinase/axe"/>
</dbReference>
<feature type="compositionally biased region" description="Polar residues" evidence="5">
    <location>
        <begin position="709"/>
        <end position="724"/>
    </location>
</feature>
<evidence type="ECO:0008006" key="8">
    <source>
        <dbReference type="Google" id="ProtNLM"/>
    </source>
</evidence>
<dbReference type="PANTHER" id="PTHR33630:SF9">
    <property type="entry name" value="CUTINASE 4"/>
    <property type="match status" value="1"/>
</dbReference>
<proteinExistence type="inferred from homology"/>
<feature type="compositionally biased region" description="Low complexity" evidence="5">
    <location>
        <begin position="445"/>
        <end position="455"/>
    </location>
</feature>
<sequence length="736" mass="73094">MMQEDKTVSARRRRWVRVVATTTCAVSVGCAGVAPVGAGSTSTVTSPHRSSASTTVTGPDARDDGQCSALHLVFVNGTLDSNPRFDPNRDQGFFAHVFEQINRRVNEEVVSDRSGGVAAEASVAESARSETMEPTAGGSTGSAVVGSTGSTTTAAPGVGTGSLRVSRSYVNYPATAGGAFFPGAAQANPGDATAYVDSMNIGVVWANDQIRAVADRCPGTKIGLMGYSQGGEVVANVTKAIGAGRGPVPADRVVLSVLFATPTRAAASPLQVAGHDAVGTGGVKEATRGLSAYPTPDGGGISVDKTGIAGFGAVADRVVSWCLNGDVVCGLPVDSTTARALVGIAEDTSVGDPVGTVKRLADGLGQALVVSDVDRIDAGDVNFGDGGFTLGVVDADDTDRRRGGAASSKGGSATGAGVRAGVGGDGGEMIGRFIASVKKTSAAVDGGASAASGSGKPPSTVGLPGMSDLRRAGGGLADMADQAGSAVGGFQQGLSGRGNVAAGTTVEDRLVPAMADLGGMALGAAITTAKKTLRPENLAAIGAAGATGGVPAAGAVALAKLSEAGLDLIKPENVSVFTRRAMESLNRSGLGVADIAKLAVELSRWKSLNEHTSYGTRPMMADGRTAVAASVDWVVAAAEQTGGFTATRDHGTGRDGGVAGEAVTPVRFDSQAARKAFDGVSVAGGTRTGSSGSSETSTVEGSSARVSEPSATTAVDRQGTSVDSGESEPTRTAGEE</sequence>
<evidence type="ECO:0000256" key="4">
    <source>
        <dbReference type="ARBA" id="ARBA00023157"/>
    </source>
</evidence>
<keyword evidence="3" id="KW-0378">Hydrolase</keyword>
<evidence type="ECO:0000313" key="6">
    <source>
        <dbReference type="EMBL" id="RRQ04007.1"/>
    </source>
</evidence>
<dbReference type="InterPro" id="IPR029058">
    <property type="entry name" value="AB_hydrolase_fold"/>
</dbReference>
<evidence type="ECO:0000256" key="3">
    <source>
        <dbReference type="ARBA" id="ARBA00022801"/>
    </source>
</evidence>
<feature type="compositionally biased region" description="Low complexity" evidence="5">
    <location>
        <begin position="679"/>
        <end position="704"/>
    </location>
</feature>
<feature type="region of interest" description="Disordered" evidence="5">
    <location>
        <begin position="38"/>
        <end position="62"/>
    </location>
</feature>
<keyword evidence="7" id="KW-1185">Reference proteome</keyword>
<dbReference type="GO" id="GO:0052689">
    <property type="term" value="F:carboxylic ester hydrolase activity"/>
    <property type="evidence" value="ECO:0007669"/>
    <property type="project" value="UniProtKB-KW"/>
</dbReference>
<feature type="region of interest" description="Disordered" evidence="5">
    <location>
        <begin position="399"/>
        <end position="421"/>
    </location>
</feature>
<evidence type="ECO:0000256" key="1">
    <source>
        <dbReference type="ARBA" id="ARBA00007534"/>
    </source>
</evidence>
<keyword evidence="2" id="KW-0719">Serine esterase</keyword>
<comment type="caution">
    <text evidence="6">The sequence shown here is derived from an EMBL/GenBank/DDBJ whole genome shotgun (WGS) entry which is preliminary data.</text>
</comment>
<protein>
    <recommendedName>
        <fullName evidence="8">Cutinase family protein</fullName>
    </recommendedName>
</protein>
<feature type="compositionally biased region" description="Gly residues" evidence="5">
    <location>
        <begin position="412"/>
        <end position="421"/>
    </location>
</feature>
<gene>
    <name evidence="6" type="ORF">CXF42_05525</name>
</gene>
<feature type="compositionally biased region" description="Polar residues" evidence="5">
    <location>
        <begin position="41"/>
        <end position="57"/>
    </location>
</feature>
<dbReference type="Gene3D" id="3.40.50.1820">
    <property type="entry name" value="alpha/beta hydrolase"/>
    <property type="match status" value="1"/>
</dbReference>
<keyword evidence="4" id="KW-1015">Disulfide bond</keyword>
<feature type="compositionally biased region" description="Low complexity" evidence="5">
    <location>
        <begin position="135"/>
        <end position="157"/>
    </location>
</feature>
<feature type="region of interest" description="Disordered" evidence="5">
    <location>
        <begin position="445"/>
        <end position="466"/>
    </location>
</feature>
<comment type="similarity">
    <text evidence="1">Belongs to the cutinase family.</text>
</comment>
<evidence type="ECO:0000313" key="7">
    <source>
        <dbReference type="Proteomes" id="UP000278422"/>
    </source>
</evidence>
<dbReference type="SUPFAM" id="SSF53474">
    <property type="entry name" value="alpha/beta-Hydrolases"/>
    <property type="match status" value="1"/>
</dbReference>
<reference evidence="6 7" key="1">
    <citation type="submission" date="2018-01" db="EMBL/GenBank/DDBJ databases">
        <title>Twenty Corynebacterium bovis Genomes.</title>
        <authorList>
            <person name="Gulvik C.A."/>
        </authorList>
    </citation>
    <scope>NUCLEOTIDE SEQUENCE [LARGE SCALE GENOMIC DNA]</scope>
    <source>
        <strain evidence="6 7">16-2004</strain>
    </source>
</reference>
<name>A0A3R8VX92_9CORY</name>
<feature type="region of interest" description="Disordered" evidence="5">
    <location>
        <begin position="121"/>
        <end position="158"/>
    </location>
</feature>
<feature type="region of interest" description="Disordered" evidence="5">
    <location>
        <begin position="679"/>
        <end position="736"/>
    </location>
</feature>
<dbReference type="AlphaFoldDB" id="A0A3R8VX92"/>
<dbReference type="PANTHER" id="PTHR33630">
    <property type="entry name" value="CUTINASE RV1984C-RELATED-RELATED"/>
    <property type="match status" value="1"/>
</dbReference>